<evidence type="ECO:0000256" key="4">
    <source>
        <dbReference type="ARBA" id="ARBA00022771"/>
    </source>
</evidence>
<feature type="domain" description="C2H2-type" evidence="9">
    <location>
        <begin position="312"/>
        <end position="341"/>
    </location>
</feature>
<dbReference type="PANTHER" id="PTHR24376">
    <property type="entry name" value="ZINC FINGER PROTEIN"/>
    <property type="match status" value="1"/>
</dbReference>
<dbReference type="SMART" id="SM00355">
    <property type="entry name" value="ZnF_C2H2"/>
    <property type="match status" value="8"/>
</dbReference>
<dbReference type="PROSITE" id="PS00028">
    <property type="entry name" value="ZINC_FINGER_C2H2_1"/>
    <property type="match status" value="5"/>
</dbReference>
<keyword evidence="2" id="KW-0479">Metal-binding</keyword>
<evidence type="ECO:0000256" key="6">
    <source>
        <dbReference type="ARBA" id="ARBA00023242"/>
    </source>
</evidence>
<dbReference type="InterPro" id="IPR013087">
    <property type="entry name" value="Znf_C2H2_type"/>
</dbReference>
<dbReference type="SUPFAM" id="SSF57667">
    <property type="entry name" value="beta-beta-alpha zinc fingers"/>
    <property type="match status" value="4"/>
</dbReference>
<sequence>MHKLTMTFTAFTPISVPLDVIMDSNDNDFSDLKTQYKRLCDELAFERQLNHILDTFKSYSLVLINRCKCETNRQIVDQLNQFSDQYASLKSRQSGQQNGDLLSDPEIGDRSGDTSVDIMYPKVEIQESTDPSVTHTCSECEQQFASELDLQIHMNSVHKEDLQLYTCDECREVFTSDDLFATHMRDNHGFSDTNTGHSDDMHASDDNKIYNETIAIKQVITHVANKPFTLLTVFTYGSLCPLEIHSNKYHKNLKPFVCIICKESFFANLSLLNHLSQKHRISAFECDSCDYKTRTKHHLIQHKVSHSMDKPFKCPFDGCEKSFKRKFRLINHKIMHLNQFMCHECHEDFKDNATLLSHLSHKHKLSVFECHLCDYKTRNRHHLIRHTVIHSTDTTPHFSAICLINTNSLYLSAIYTRNRHHLIRHTVIHSTDRPFVCRFDGCDLTFKRKDYLLRHEKLH</sequence>
<keyword evidence="6" id="KW-0539">Nucleus</keyword>
<dbReference type="EMBL" id="CAJPVJ010001121">
    <property type="protein sequence ID" value="CAG2164088.1"/>
    <property type="molecule type" value="Genomic_DNA"/>
</dbReference>
<dbReference type="InterPro" id="IPR036236">
    <property type="entry name" value="Znf_C2H2_sf"/>
</dbReference>
<keyword evidence="11" id="KW-1185">Reference proteome</keyword>
<feature type="domain" description="C2H2-type" evidence="9">
    <location>
        <begin position="284"/>
        <end position="311"/>
    </location>
</feature>
<gene>
    <name evidence="10" type="ORF">ONB1V03_LOCUS3648</name>
</gene>
<evidence type="ECO:0000256" key="3">
    <source>
        <dbReference type="ARBA" id="ARBA00022737"/>
    </source>
</evidence>
<proteinExistence type="predicted"/>
<keyword evidence="5" id="KW-0862">Zinc</keyword>
<feature type="domain" description="C2H2-type" evidence="9">
    <location>
        <begin position="435"/>
        <end position="459"/>
    </location>
</feature>
<feature type="region of interest" description="Disordered" evidence="8">
    <location>
        <begin position="91"/>
        <end position="114"/>
    </location>
</feature>
<dbReference type="AlphaFoldDB" id="A0A7R9LL85"/>
<evidence type="ECO:0000313" key="10">
    <source>
        <dbReference type="EMBL" id="CAD7642544.1"/>
    </source>
</evidence>
<protein>
    <recommendedName>
        <fullName evidence="9">C2H2-type domain-containing protein</fullName>
    </recommendedName>
</protein>
<evidence type="ECO:0000256" key="5">
    <source>
        <dbReference type="ARBA" id="ARBA00022833"/>
    </source>
</evidence>
<evidence type="ECO:0000256" key="8">
    <source>
        <dbReference type="SAM" id="MobiDB-lite"/>
    </source>
</evidence>
<feature type="domain" description="C2H2-type" evidence="9">
    <location>
        <begin position="340"/>
        <end position="363"/>
    </location>
</feature>
<accession>A0A7R9LL85</accession>
<evidence type="ECO:0000313" key="11">
    <source>
        <dbReference type="Proteomes" id="UP000728032"/>
    </source>
</evidence>
<dbReference type="Pfam" id="PF12874">
    <property type="entry name" value="zf-met"/>
    <property type="match status" value="1"/>
</dbReference>
<dbReference type="EMBL" id="OC915946">
    <property type="protein sequence ID" value="CAD7642544.1"/>
    <property type="molecule type" value="Genomic_DNA"/>
</dbReference>
<evidence type="ECO:0000256" key="2">
    <source>
        <dbReference type="ARBA" id="ARBA00022723"/>
    </source>
</evidence>
<dbReference type="PANTHER" id="PTHR24376:SF235">
    <property type="entry name" value="C2H2-TYPE DOMAIN-CONTAINING PROTEIN"/>
    <property type="match status" value="1"/>
</dbReference>
<feature type="domain" description="C2H2-type" evidence="9">
    <location>
        <begin position="135"/>
        <end position="163"/>
    </location>
</feature>
<feature type="compositionally biased region" description="Polar residues" evidence="8">
    <location>
        <begin position="91"/>
        <end position="100"/>
    </location>
</feature>
<dbReference type="Proteomes" id="UP000728032">
    <property type="component" value="Unassembled WGS sequence"/>
</dbReference>
<feature type="domain" description="C2H2-type" evidence="9">
    <location>
        <begin position="165"/>
        <end position="188"/>
    </location>
</feature>
<evidence type="ECO:0000256" key="7">
    <source>
        <dbReference type="PROSITE-ProRule" id="PRU00042"/>
    </source>
</evidence>
<feature type="domain" description="C2H2-type" evidence="9">
    <location>
        <begin position="368"/>
        <end position="395"/>
    </location>
</feature>
<dbReference type="PROSITE" id="PS50157">
    <property type="entry name" value="ZINC_FINGER_C2H2_2"/>
    <property type="match status" value="7"/>
</dbReference>
<keyword evidence="4 7" id="KW-0863">Zinc-finger</keyword>
<evidence type="ECO:0000259" key="9">
    <source>
        <dbReference type="PROSITE" id="PS50157"/>
    </source>
</evidence>
<dbReference type="GO" id="GO:0005634">
    <property type="term" value="C:nucleus"/>
    <property type="evidence" value="ECO:0007669"/>
    <property type="project" value="UniProtKB-SubCell"/>
</dbReference>
<evidence type="ECO:0000256" key="1">
    <source>
        <dbReference type="ARBA" id="ARBA00004123"/>
    </source>
</evidence>
<dbReference type="GO" id="GO:0008270">
    <property type="term" value="F:zinc ion binding"/>
    <property type="evidence" value="ECO:0007669"/>
    <property type="project" value="UniProtKB-KW"/>
</dbReference>
<comment type="subcellular location">
    <subcellularLocation>
        <location evidence="1">Nucleus</location>
    </subcellularLocation>
</comment>
<dbReference type="Gene3D" id="3.30.160.60">
    <property type="entry name" value="Classic Zinc Finger"/>
    <property type="match status" value="5"/>
</dbReference>
<name>A0A7R9LL85_9ACAR</name>
<dbReference type="OrthoDB" id="6484717at2759"/>
<dbReference type="Pfam" id="PF00096">
    <property type="entry name" value="zf-C2H2"/>
    <property type="match status" value="3"/>
</dbReference>
<reference evidence="10" key="1">
    <citation type="submission" date="2020-11" db="EMBL/GenBank/DDBJ databases">
        <authorList>
            <person name="Tran Van P."/>
        </authorList>
    </citation>
    <scope>NUCLEOTIDE SEQUENCE</scope>
</reference>
<organism evidence="10">
    <name type="scientific">Oppiella nova</name>
    <dbReference type="NCBI Taxonomy" id="334625"/>
    <lineage>
        <taxon>Eukaryota</taxon>
        <taxon>Metazoa</taxon>
        <taxon>Ecdysozoa</taxon>
        <taxon>Arthropoda</taxon>
        <taxon>Chelicerata</taxon>
        <taxon>Arachnida</taxon>
        <taxon>Acari</taxon>
        <taxon>Acariformes</taxon>
        <taxon>Sarcoptiformes</taxon>
        <taxon>Oribatida</taxon>
        <taxon>Brachypylina</taxon>
        <taxon>Oppioidea</taxon>
        <taxon>Oppiidae</taxon>
        <taxon>Oppiella</taxon>
    </lineage>
</organism>
<keyword evidence="3" id="KW-0677">Repeat</keyword>